<accession>A0ABN8SQ86</accession>
<evidence type="ECO:0000256" key="1">
    <source>
        <dbReference type="SAM" id="MobiDB-lite"/>
    </source>
</evidence>
<gene>
    <name evidence="2" type="ORF">PEVE_00025064</name>
</gene>
<dbReference type="Pfam" id="PF17256">
    <property type="entry name" value="ANAPC16"/>
    <property type="match status" value="1"/>
</dbReference>
<feature type="region of interest" description="Disordered" evidence="1">
    <location>
        <begin position="1"/>
        <end position="47"/>
    </location>
</feature>
<feature type="compositionally biased region" description="Gly residues" evidence="1">
    <location>
        <begin position="1"/>
        <end position="10"/>
    </location>
</feature>
<name>A0ABN8SQ86_9CNID</name>
<evidence type="ECO:0000313" key="2">
    <source>
        <dbReference type="EMBL" id="CAH3193040.1"/>
    </source>
</evidence>
<sequence>MAGVSSGGGTKTQCREPRKALFQSPDQEDSSKAPGNGAHFSIGSAEGSPIKSGQVHICSPDLSLNNNPDNDFLAEALEALLNRIQVDIEVDSNLKGLKKEIHEQTLTKLRQQLTQINQDEWMYKPIDQIIGF</sequence>
<dbReference type="InterPro" id="IPR029641">
    <property type="entry name" value="APC16"/>
</dbReference>
<dbReference type="Proteomes" id="UP001159427">
    <property type="component" value="Unassembled WGS sequence"/>
</dbReference>
<evidence type="ECO:0000313" key="3">
    <source>
        <dbReference type="Proteomes" id="UP001159427"/>
    </source>
</evidence>
<dbReference type="EMBL" id="CALNXI010003362">
    <property type="protein sequence ID" value="CAH3193040.1"/>
    <property type="molecule type" value="Genomic_DNA"/>
</dbReference>
<reference evidence="2 3" key="1">
    <citation type="submission" date="2022-05" db="EMBL/GenBank/DDBJ databases">
        <authorList>
            <consortium name="Genoscope - CEA"/>
            <person name="William W."/>
        </authorList>
    </citation>
    <scope>NUCLEOTIDE SEQUENCE [LARGE SCALE GENOMIC DNA]</scope>
</reference>
<proteinExistence type="predicted"/>
<organism evidence="2 3">
    <name type="scientific">Porites evermanni</name>
    <dbReference type="NCBI Taxonomy" id="104178"/>
    <lineage>
        <taxon>Eukaryota</taxon>
        <taxon>Metazoa</taxon>
        <taxon>Cnidaria</taxon>
        <taxon>Anthozoa</taxon>
        <taxon>Hexacorallia</taxon>
        <taxon>Scleractinia</taxon>
        <taxon>Fungiina</taxon>
        <taxon>Poritidae</taxon>
        <taxon>Porites</taxon>
    </lineage>
</organism>
<protein>
    <recommendedName>
        <fullName evidence="4">Cyclosome subunit 16</fullName>
    </recommendedName>
</protein>
<keyword evidence="3" id="KW-1185">Reference proteome</keyword>
<comment type="caution">
    <text evidence="2">The sequence shown here is derived from an EMBL/GenBank/DDBJ whole genome shotgun (WGS) entry which is preliminary data.</text>
</comment>
<evidence type="ECO:0008006" key="4">
    <source>
        <dbReference type="Google" id="ProtNLM"/>
    </source>
</evidence>